<evidence type="ECO:0000256" key="5">
    <source>
        <dbReference type="ARBA" id="ARBA00023274"/>
    </source>
</evidence>
<dbReference type="PANTHER" id="PTHR10746:SF6">
    <property type="entry name" value="LARGE RIBOSOMAL SUBUNIT PROTEIN UL4M"/>
    <property type="match status" value="1"/>
</dbReference>
<evidence type="ECO:0000256" key="3">
    <source>
        <dbReference type="ARBA" id="ARBA00022980"/>
    </source>
</evidence>
<dbReference type="EMBL" id="JAPXFL010000004">
    <property type="protein sequence ID" value="KAK9507390.1"/>
    <property type="molecule type" value="Genomic_DNA"/>
</dbReference>
<evidence type="ECO:0000313" key="9">
    <source>
        <dbReference type="Proteomes" id="UP001461498"/>
    </source>
</evidence>
<name>A0AAW1DG59_9HEMI</name>
<comment type="caution">
    <text evidence="8">The sequence shown here is derived from an EMBL/GenBank/DDBJ whole genome shotgun (WGS) entry which is preliminary data.</text>
</comment>
<dbReference type="Gene3D" id="3.40.1370.10">
    <property type="match status" value="1"/>
</dbReference>
<protein>
    <recommendedName>
        <fullName evidence="6">Large ribosomal subunit protein uL4m</fullName>
    </recommendedName>
    <alternativeName>
        <fullName evidence="7">39S ribosomal protein L4, mitochondrial</fullName>
    </alternativeName>
</protein>
<keyword evidence="4" id="KW-0496">Mitochondrion</keyword>
<evidence type="ECO:0000256" key="1">
    <source>
        <dbReference type="ARBA" id="ARBA00004173"/>
    </source>
</evidence>
<dbReference type="Proteomes" id="UP001461498">
    <property type="component" value="Unassembled WGS sequence"/>
</dbReference>
<evidence type="ECO:0000313" key="8">
    <source>
        <dbReference type="EMBL" id="KAK9507390.1"/>
    </source>
</evidence>
<keyword evidence="5" id="KW-0687">Ribonucleoprotein</keyword>
<dbReference type="GO" id="GO:0005840">
    <property type="term" value="C:ribosome"/>
    <property type="evidence" value="ECO:0007669"/>
    <property type="project" value="UniProtKB-KW"/>
</dbReference>
<organism evidence="8 9">
    <name type="scientific">Rhynocoris fuscipes</name>
    <dbReference type="NCBI Taxonomy" id="488301"/>
    <lineage>
        <taxon>Eukaryota</taxon>
        <taxon>Metazoa</taxon>
        <taxon>Ecdysozoa</taxon>
        <taxon>Arthropoda</taxon>
        <taxon>Hexapoda</taxon>
        <taxon>Insecta</taxon>
        <taxon>Pterygota</taxon>
        <taxon>Neoptera</taxon>
        <taxon>Paraneoptera</taxon>
        <taxon>Hemiptera</taxon>
        <taxon>Heteroptera</taxon>
        <taxon>Panheteroptera</taxon>
        <taxon>Cimicomorpha</taxon>
        <taxon>Reduviidae</taxon>
        <taxon>Harpactorinae</taxon>
        <taxon>Harpactorini</taxon>
        <taxon>Rhynocoris</taxon>
    </lineage>
</organism>
<evidence type="ECO:0000256" key="4">
    <source>
        <dbReference type="ARBA" id="ARBA00023128"/>
    </source>
</evidence>
<evidence type="ECO:0000256" key="6">
    <source>
        <dbReference type="ARBA" id="ARBA00040565"/>
    </source>
</evidence>
<dbReference type="NCBIfam" id="TIGR03953">
    <property type="entry name" value="rplD_bact"/>
    <property type="match status" value="1"/>
</dbReference>
<dbReference type="SUPFAM" id="SSF52166">
    <property type="entry name" value="Ribosomal protein L4"/>
    <property type="match status" value="1"/>
</dbReference>
<gene>
    <name evidence="8" type="ORF">O3M35_007256</name>
</gene>
<dbReference type="GO" id="GO:1990904">
    <property type="term" value="C:ribonucleoprotein complex"/>
    <property type="evidence" value="ECO:0007669"/>
    <property type="project" value="UniProtKB-KW"/>
</dbReference>
<reference evidence="8 9" key="1">
    <citation type="submission" date="2022-12" db="EMBL/GenBank/DDBJ databases">
        <title>Chromosome-level genome assembly of true bugs.</title>
        <authorList>
            <person name="Ma L."/>
            <person name="Li H."/>
        </authorList>
    </citation>
    <scope>NUCLEOTIDE SEQUENCE [LARGE SCALE GENOMIC DNA]</scope>
    <source>
        <strain evidence="8">Lab_2022b</strain>
    </source>
</reference>
<dbReference type="FunFam" id="3.40.1370.10:FF:000005">
    <property type="entry name" value="39S ribosomal protein L4, mitochondrial"/>
    <property type="match status" value="1"/>
</dbReference>
<evidence type="ECO:0000256" key="2">
    <source>
        <dbReference type="ARBA" id="ARBA00010528"/>
    </source>
</evidence>
<dbReference type="GO" id="GO:0003735">
    <property type="term" value="F:structural constituent of ribosome"/>
    <property type="evidence" value="ECO:0007669"/>
    <property type="project" value="InterPro"/>
</dbReference>
<dbReference type="AlphaFoldDB" id="A0AAW1DG59"/>
<dbReference type="GO" id="GO:0005743">
    <property type="term" value="C:mitochondrial inner membrane"/>
    <property type="evidence" value="ECO:0007669"/>
    <property type="project" value="UniProtKB-ARBA"/>
</dbReference>
<dbReference type="InterPro" id="IPR002136">
    <property type="entry name" value="Ribosomal_uL4"/>
</dbReference>
<keyword evidence="3" id="KW-0689">Ribosomal protein</keyword>
<accession>A0AAW1DG59</accession>
<dbReference type="InterPro" id="IPR013005">
    <property type="entry name" value="Ribosomal_uL4-like"/>
</dbReference>
<sequence length="296" mass="34207">MIFRSATFLSSLCRSSLRKFSTELNKQIPSEVSASLTTKDVHNEVIENVEIKRKLKYLNNYEPPRKAWVENLNTPEEKKLGLIDLHPDVFGVMPRIDVIQENIRWQKMYKHVSYAHTKVRAEVQGGGRKPWPQKKTGRARHGSIRSPLFRGGGIIHGPRSPTTYFYMLPFYKRVLGLTSTLSVKHAQDDLHIVDSLEIPTEDPQFLEDLIQERNWGLSVLFIDDADIMPKNITVATDHIKHMSLMPVYGLNVHSMLKHETLVLTLSALEKIEERILFQLHRSDYKQKNGKFLLNQQ</sequence>
<proteinExistence type="inferred from homology"/>
<comment type="subcellular location">
    <subcellularLocation>
        <location evidence="1">Mitochondrion</location>
    </subcellularLocation>
</comment>
<dbReference type="PANTHER" id="PTHR10746">
    <property type="entry name" value="50S RIBOSOMAL PROTEIN L4"/>
    <property type="match status" value="1"/>
</dbReference>
<evidence type="ECO:0000256" key="7">
    <source>
        <dbReference type="ARBA" id="ARBA00082711"/>
    </source>
</evidence>
<keyword evidence="9" id="KW-1185">Reference proteome</keyword>
<comment type="similarity">
    <text evidence="2">Belongs to the universal ribosomal protein uL4 family.</text>
</comment>
<dbReference type="GO" id="GO:0006412">
    <property type="term" value="P:translation"/>
    <property type="evidence" value="ECO:0007669"/>
    <property type="project" value="InterPro"/>
</dbReference>
<dbReference type="Pfam" id="PF00573">
    <property type="entry name" value="Ribosomal_L4"/>
    <property type="match status" value="1"/>
</dbReference>
<dbReference type="InterPro" id="IPR023574">
    <property type="entry name" value="Ribosomal_uL4_dom_sf"/>
</dbReference>